<dbReference type="AlphaFoldDB" id="A0A225SQ29"/>
<name>A0A225SQ29_9BURK</name>
<evidence type="ECO:0000313" key="3">
    <source>
        <dbReference type="Proteomes" id="UP000214747"/>
    </source>
</evidence>
<dbReference type="RefSeq" id="WP_088756451.1">
    <property type="nucleotide sequence ID" value="NZ_JARJFG010000044.1"/>
</dbReference>
<dbReference type="Proteomes" id="UP000214747">
    <property type="component" value="Unassembled WGS sequence"/>
</dbReference>
<accession>A0A225SQ29</accession>
<feature type="compositionally biased region" description="Basic and acidic residues" evidence="1">
    <location>
        <begin position="30"/>
        <end position="73"/>
    </location>
</feature>
<dbReference type="EMBL" id="NJGV01000020">
    <property type="protein sequence ID" value="OWY33117.1"/>
    <property type="molecule type" value="Genomic_DNA"/>
</dbReference>
<feature type="compositionally biased region" description="Polar residues" evidence="1">
    <location>
        <begin position="15"/>
        <end position="29"/>
    </location>
</feature>
<proteinExistence type="predicted"/>
<comment type="caution">
    <text evidence="2">The sequence shown here is derived from an EMBL/GenBank/DDBJ whole genome shotgun (WGS) entry which is preliminary data.</text>
</comment>
<protein>
    <submittedName>
        <fullName evidence="2">Uncharacterized protein</fullName>
    </submittedName>
</protein>
<evidence type="ECO:0000313" key="2">
    <source>
        <dbReference type="EMBL" id="OWY33117.1"/>
    </source>
</evidence>
<evidence type="ECO:0000256" key="1">
    <source>
        <dbReference type="SAM" id="MobiDB-lite"/>
    </source>
</evidence>
<organism evidence="2 3">
    <name type="scientific">Herbaspirillum aquaticum</name>
    <dbReference type="NCBI Taxonomy" id="568783"/>
    <lineage>
        <taxon>Bacteria</taxon>
        <taxon>Pseudomonadati</taxon>
        <taxon>Pseudomonadota</taxon>
        <taxon>Betaproteobacteria</taxon>
        <taxon>Burkholderiales</taxon>
        <taxon>Oxalobacteraceae</taxon>
        <taxon>Herbaspirillum</taxon>
    </lineage>
</organism>
<feature type="region of interest" description="Disordered" evidence="1">
    <location>
        <begin position="1"/>
        <end position="73"/>
    </location>
</feature>
<reference evidence="2 3" key="1">
    <citation type="journal article" date="2010" name="Int. J. Syst. Evol. Microbiol.">
        <title>Reclassification of Herbaspirillum putei as a later heterotypic synonym of Herbaspirillum huttiense, with the description of H. huttiense subsp. huttiense subsp. nov. and H. huttiense subsp. putei subsp. nov., comb. nov., and description of Herbaspirillum aquaticum sp. nov.</title>
        <authorList>
            <person name="Dobritsa A.P."/>
            <person name="Reddy M.C."/>
            <person name="Samadpour M."/>
        </authorList>
    </citation>
    <scope>NUCLEOTIDE SEQUENCE [LARGE SCALE GENOMIC DNA]</scope>
    <source>
        <strain evidence="2 3">IEH 4430</strain>
    </source>
</reference>
<sequence>MTDALNKHTHPPDTSGPQDLQTEGNARSGTNERDMLDRGKQYAPGDSDKPGSRNKPEGDNYSEQDMRENSPQL</sequence>
<keyword evidence="3" id="KW-1185">Reference proteome</keyword>
<gene>
    <name evidence="2" type="ORF">CEJ45_18235</name>
</gene>